<keyword evidence="5" id="KW-0443">Lipid metabolism</keyword>
<evidence type="ECO:0000256" key="1">
    <source>
        <dbReference type="ARBA" id="ARBA00004370"/>
    </source>
</evidence>
<evidence type="ECO:0000256" key="5">
    <source>
        <dbReference type="ARBA" id="ARBA00023098"/>
    </source>
</evidence>
<sequence length="290" mass="34356">MFQRIINGITNYINYINYIKNDVGRTFRKGVVYGRVGQLAFHYIITFLFFPKVALKKIFQVLNLELQTIEGLENYERECVQHVCNDEKSSPPTIMIFNHPNAIDPLLLFYHFFPYPRFVTSTVHIPWILRLHAWKMRSIVMTPYENTKRSEWIYQQLEKREREGSNGLMTIAPTAGREYSDIPNANQHILPSFRKGAFLKKYPILPVIIQYDPFCSSINNSTMYFLKGESTMGFLWRLVSRYPYTPIRYSIRVLPKIVPQEGEEIESFMERVKLTMEIELYKKMHNNKID</sequence>
<comment type="subcellular location">
    <subcellularLocation>
        <location evidence="1">Membrane</location>
    </subcellularLocation>
</comment>
<organism evidence="9">
    <name type="scientific">viral metagenome</name>
    <dbReference type="NCBI Taxonomy" id="1070528"/>
    <lineage>
        <taxon>unclassified sequences</taxon>
        <taxon>metagenomes</taxon>
        <taxon>organismal metagenomes</taxon>
    </lineage>
</organism>
<evidence type="ECO:0000256" key="3">
    <source>
        <dbReference type="ARBA" id="ARBA00022692"/>
    </source>
</evidence>
<keyword evidence="3" id="KW-0812">Transmembrane</keyword>
<dbReference type="Pfam" id="PF01553">
    <property type="entry name" value="Acyltransferase"/>
    <property type="match status" value="1"/>
</dbReference>
<name>A0A6C0CZF2_9ZZZZ</name>
<dbReference type="GO" id="GO:0006629">
    <property type="term" value="P:lipid metabolic process"/>
    <property type="evidence" value="ECO:0007669"/>
    <property type="project" value="UniProtKB-KW"/>
</dbReference>
<dbReference type="PANTHER" id="PTHR23063:SF52">
    <property type="entry name" value="LYSOPHOSPHATIDYLCHOLINE ACYLTRANSFERASE"/>
    <property type="match status" value="1"/>
</dbReference>
<keyword evidence="2" id="KW-0808">Transferase</keyword>
<dbReference type="EMBL" id="MN739518">
    <property type="protein sequence ID" value="QHT09898.1"/>
    <property type="molecule type" value="Genomic_DNA"/>
</dbReference>
<evidence type="ECO:0000256" key="6">
    <source>
        <dbReference type="ARBA" id="ARBA00023136"/>
    </source>
</evidence>
<reference evidence="9" key="1">
    <citation type="journal article" date="2020" name="Nature">
        <title>Giant virus diversity and host interactions through global metagenomics.</title>
        <authorList>
            <person name="Schulz F."/>
            <person name="Roux S."/>
            <person name="Paez-Espino D."/>
            <person name="Jungbluth S."/>
            <person name="Walsh D.A."/>
            <person name="Denef V.J."/>
            <person name="McMahon K.D."/>
            <person name="Konstantinidis K.T."/>
            <person name="Eloe-Fadrosh E.A."/>
            <person name="Kyrpides N.C."/>
            <person name="Woyke T."/>
        </authorList>
    </citation>
    <scope>NUCLEOTIDE SEQUENCE</scope>
    <source>
        <strain evidence="9">GVMAG-M-3300023174-104</strain>
    </source>
</reference>
<keyword evidence="4" id="KW-1133">Transmembrane helix</keyword>
<protein>
    <recommendedName>
        <fullName evidence="8">Phospholipid/glycerol acyltransferase domain-containing protein</fullName>
    </recommendedName>
</protein>
<dbReference type="GO" id="GO:0016020">
    <property type="term" value="C:membrane"/>
    <property type="evidence" value="ECO:0007669"/>
    <property type="project" value="UniProtKB-SubCell"/>
</dbReference>
<keyword evidence="6" id="KW-0472">Membrane</keyword>
<keyword evidence="7" id="KW-0012">Acyltransferase</keyword>
<evidence type="ECO:0000256" key="7">
    <source>
        <dbReference type="ARBA" id="ARBA00023315"/>
    </source>
</evidence>
<dbReference type="AlphaFoldDB" id="A0A6C0CZF2"/>
<dbReference type="SUPFAM" id="SSF69593">
    <property type="entry name" value="Glycerol-3-phosphate (1)-acyltransferase"/>
    <property type="match status" value="1"/>
</dbReference>
<proteinExistence type="predicted"/>
<evidence type="ECO:0000256" key="4">
    <source>
        <dbReference type="ARBA" id="ARBA00022989"/>
    </source>
</evidence>
<dbReference type="PANTHER" id="PTHR23063">
    <property type="entry name" value="PHOSPHOLIPID ACYLTRANSFERASE"/>
    <property type="match status" value="1"/>
</dbReference>
<dbReference type="InterPro" id="IPR002123">
    <property type="entry name" value="Plipid/glycerol_acylTrfase"/>
</dbReference>
<accession>A0A6C0CZF2</accession>
<evidence type="ECO:0000256" key="2">
    <source>
        <dbReference type="ARBA" id="ARBA00022679"/>
    </source>
</evidence>
<dbReference type="GO" id="GO:0016746">
    <property type="term" value="F:acyltransferase activity"/>
    <property type="evidence" value="ECO:0007669"/>
    <property type="project" value="UniProtKB-KW"/>
</dbReference>
<feature type="domain" description="Phospholipid/glycerol acyltransferase" evidence="8">
    <location>
        <begin position="82"/>
        <end position="209"/>
    </location>
</feature>
<evidence type="ECO:0000259" key="8">
    <source>
        <dbReference type="Pfam" id="PF01553"/>
    </source>
</evidence>
<evidence type="ECO:0000313" key="9">
    <source>
        <dbReference type="EMBL" id="QHT09898.1"/>
    </source>
</evidence>